<accession>A0A4R6RIW5</accession>
<protein>
    <recommendedName>
        <fullName evidence="8">Hydroxylysine kinase</fullName>
        <ecNumber evidence="7">2.7.1.81</ecNumber>
    </recommendedName>
</protein>
<dbReference type="RefSeq" id="WP_166653421.1">
    <property type="nucleotide sequence ID" value="NZ_BSPM01000008.1"/>
</dbReference>
<dbReference type="InterPro" id="IPR050249">
    <property type="entry name" value="Pseudomonas-type_ThrB"/>
</dbReference>
<evidence type="ECO:0000256" key="8">
    <source>
        <dbReference type="ARBA" id="ARBA00040505"/>
    </source>
</evidence>
<comment type="catalytic activity">
    <reaction evidence="5">
        <text>(5R)-5-hydroxy-L-lysine + GTP = (5R)-5-phosphooxy-L-lysine + GDP + H(+)</text>
        <dbReference type="Rhea" id="RHEA:19049"/>
        <dbReference type="ChEBI" id="CHEBI:15378"/>
        <dbReference type="ChEBI" id="CHEBI:37565"/>
        <dbReference type="ChEBI" id="CHEBI:57882"/>
        <dbReference type="ChEBI" id="CHEBI:58189"/>
        <dbReference type="ChEBI" id="CHEBI:58357"/>
        <dbReference type="EC" id="2.7.1.81"/>
    </reaction>
</comment>
<feature type="domain" description="Aminoglycoside phosphotransferase" evidence="9">
    <location>
        <begin position="41"/>
        <end position="280"/>
    </location>
</feature>
<evidence type="ECO:0000256" key="4">
    <source>
        <dbReference type="ARBA" id="ARBA00022777"/>
    </source>
</evidence>
<gene>
    <name evidence="10" type="ORF">EDD54_0307</name>
</gene>
<comment type="function">
    <text evidence="6">Catalyzes the GTP-dependent phosphorylation of 5-hydroxy-L-lysine.</text>
</comment>
<evidence type="ECO:0000256" key="2">
    <source>
        <dbReference type="ARBA" id="ARBA00022490"/>
    </source>
</evidence>
<evidence type="ECO:0000256" key="6">
    <source>
        <dbReference type="ARBA" id="ARBA00037368"/>
    </source>
</evidence>
<dbReference type="InterPro" id="IPR002575">
    <property type="entry name" value="Aminoglycoside_PTrfase"/>
</dbReference>
<dbReference type="Gene3D" id="3.90.1200.10">
    <property type="match status" value="1"/>
</dbReference>
<evidence type="ECO:0000256" key="5">
    <source>
        <dbReference type="ARBA" id="ARBA00036820"/>
    </source>
</evidence>
<name>A0A4R6RIW5_9HYPH</name>
<dbReference type="EMBL" id="SNXY01000006">
    <property type="protein sequence ID" value="TDP86433.1"/>
    <property type="molecule type" value="Genomic_DNA"/>
</dbReference>
<evidence type="ECO:0000256" key="1">
    <source>
        <dbReference type="ARBA" id="ARBA00004496"/>
    </source>
</evidence>
<dbReference type="AlphaFoldDB" id="A0A4R6RIW5"/>
<evidence type="ECO:0000313" key="10">
    <source>
        <dbReference type="EMBL" id="TDP86433.1"/>
    </source>
</evidence>
<keyword evidence="2" id="KW-0963">Cytoplasm</keyword>
<evidence type="ECO:0000259" key="9">
    <source>
        <dbReference type="Pfam" id="PF01636"/>
    </source>
</evidence>
<keyword evidence="11" id="KW-1185">Reference proteome</keyword>
<comment type="subcellular location">
    <subcellularLocation>
        <location evidence="1">Cytoplasm</location>
    </subcellularLocation>
</comment>
<sequence length="352" mass="36641">MASFDPTDILGAEFAAPPPDVGVDEAAAVAARLYGVSGRLTPLTSERDRNFLLAADDGRRLVLKFANPAEPAAAGELQTAVLAHVAARDPGLPVPRIVPTRDGAPDAVLRLAEGRDSRVRLLTYLDGTPLHLVPAGPGRIGAVAGCLARLAAALDGLVHPGAERRLVWDVAGADRLVGLLPAIDDPELRSLAAAVLDRFAAEVAPVLPRLRRQVVHNDFNPHNLLVDPAAPDRVAGVIDFGDAVATALVADVAVAASYHVGDADPVERIAAFAAAYHRVRPLAADELAVLADLVAARLVTTVAVTAVRAAREPGNATYILRNVPAARAGLTRLAAADRAAARARIARACTRE</sequence>
<keyword evidence="4" id="KW-0418">Kinase</keyword>
<dbReference type="GO" id="GO:0005737">
    <property type="term" value="C:cytoplasm"/>
    <property type="evidence" value="ECO:0007669"/>
    <property type="project" value="UniProtKB-SubCell"/>
</dbReference>
<dbReference type="EC" id="2.7.1.81" evidence="7"/>
<proteinExistence type="predicted"/>
<dbReference type="InterPro" id="IPR011009">
    <property type="entry name" value="Kinase-like_dom_sf"/>
</dbReference>
<reference evidence="10 11" key="1">
    <citation type="submission" date="2019-03" db="EMBL/GenBank/DDBJ databases">
        <title>Genomic Encyclopedia of Type Strains, Phase IV (KMG-IV): sequencing the most valuable type-strain genomes for metagenomic binning, comparative biology and taxonomic classification.</title>
        <authorList>
            <person name="Goeker M."/>
        </authorList>
    </citation>
    <scope>NUCLEOTIDE SEQUENCE [LARGE SCALE GENOMIC DNA]</scope>
    <source>
        <strain evidence="10 11">DSM 102969</strain>
    </source>
</reference>
<dbReference type="GO" id="GO:0047992">
    <property type="term" value="F:hydroxylysine kinase activity"/>
    <property type="evidence" value="ECO:0007669"/>
    <property type="project" value="UniProtKB-EC"/>
</dbReference>
<dbReference type="Proteomes" id="UP000294547">
    <property type="component" value="Unassembled WGS sequence"/>
</dbReference>
<dbReference type="PANTHER" id="PTHR21064">
    <property type="entry name" value="AMINOGLYCOSIDE PHOSPHOTRANSFERASE DOMAIN-CONTAINING PROTEIN-RELATED"/>
    <property type="match status" value="1"/>
</dbReference>
<evidence type="ECO:0000313" key="11">
    <source>
        <dbReference type="Proteomes" id="UP000294547"/>
    </source>
</evidence>
<dbReference type="SUPFAM" id="SSF56112">
    <property type="entry name" value="Protein kinase-like (PK-like)"/>
    <property type="match status" value="1"/>
</dbReference>
<dbReference type="Pfam" id="PF01636">
    <property type="entry name" value="APH"/>
    <property type="match status" value="1"/>
</dbReference>
<comment type="caution">
    <text evidence="10">The sequence shown here is derived from an EMBL/GenBank/DDBJ whole genome shotgun (WGS) entry which is preliminary data.</text>
</comment>
<dbReference type="PANTHER" id="PTHR21064:SF1">
    <property type="entry name" value="HYDROXYLYSINE KINASE"/>
    <property type="match status" value="1"/>
</dbReference>
<organism evidence="10 11">
    <name type="scientific">Oharaeibacter diazotrophicus</name>
    <dbReference type="NCBI Taxonomy" id="1920512"/>
    <lineage>
        <taxon>Bacteria</taxon>
        <taxon>Pseudomonadati</taxon>
        <taxon>Pseudomonadota</taxon>
        <taxon>Alphaproteobacteria</taxon>
        <taxon>Hyphomicrobiales</taxon>
        <taxon>Pleomorphomonadaceae</taxon>
        <taxon>Oharaeibacter</taxon>
    </lineage>
</organism>
<evidence type="ECO:0000256" key="7">
    <source>
        <dbReference type="ARBA" id="ARBA00038873"/>
    </source>
</evidence>
<keyword evidence="3" id="KW-0808">Transferase</keyword>
<evidence type="ECO:0000256" key="3">
    <source>
        <dbReference type="ARBA" id="ARBA00022679"/>
    </source>
</evidence>